<evidence type="ECO:0000313" key="2">
    <source>
        <dbReference type="EMBL" id="CAG5179610.1"/>
    </source>
</evidence>
<dbReference type="Proteomes" id="UP000676310">
    <property type="component" value="Unassembled WGS sequence"/>
</dbReference>
<evidence type="ECO:0000313" key="3">
    <source>
        <dbReference type="Proteomes" id="UP000676310"/>
    </source>
</evidence>
<feature type="compositionally biased region" description="Basic and acidic residues" evidence="1">
    <location>
        <begin position="77"/>
        <end position="88"/>
    </location>
</feature>
<gene>
    <name evidence="2" type="ORF">ALTATR162_LOCUS9372</name>
</gene>
<comment type="caution">
    <text evidence="2">The sequence shown here is derived from an EMBL/GenBank/DDBJ whole genome shotgun (WGS) entry which is preliminary data.</text>
</comment>
<dbReference type="AlphaFoldDB" id="A0A8J2I9A5"/>
<feature type="compositionally biased region" description="Basic and acidic residues" evidence="1">
    <location>
        <begin position="21"/>
        <end position="34"/>
    </location>
</feature>
<accession>A0A8J2I9A5</accession>
<dbReference type="EMBL" id="CAJRGZ010000023">
    <property type="protein sequence ID" value="CAG5179610.1"/>
    <property type="molecule type" value="Genomic_DNA"/>
</dbReference>
<organism evidence="2 3">
    <name type="scientific">Alternaria atra</name>
    <dbReference type="NCBI Taxonomy" id="119953"/>
    <lineage>
        <taxon>Eukaryota</taxon>
        <taxon>Fungi</taxon>
        <taxon>Dikarya</taxon>
        <taxon>Ascomycota</taxon>
        <taxon>Pezizomycotina</taxon>
        <taxon>Dothideomycetes</taxon>
        <taxon>Pleosporomycetidae</taxon>
        <taxon>Pleosporales</taxon>
        <taxon>Pleosporineae</taxon>
        <taxon>Pleosporaceae</taxon>
        <taxon>Alternaria</taxon>
        <taxon>Alternaria sect. Ulocladioides</taxon>
    </lineage>
</organism>
<feature type="compositionally biased region" description="Basic and acidic residues" evidence="1">
    <location>
        <begin position="1"/>
        <end position="12"/>
    </location>
</feature>
<proteinExistence type="predicted"/>
<dbReference type="GeneID" id="67021586"/>
<protein>
    <submittedName>
        <fullName evidence="2">Uncharacterized protein</fullName>
    </submittedName>
</protein>
<name>A0A8J2I9A5_9PLEO</name>
<dbReference type="RefSeq" id="XP_043172940.1">
    <property type="nucleotide sequence ID" value="XM_043317005.1"/>
</dbReference>
<keyword evidence="3" id="KW-1185">Reference proteome</keyword>
<feature type="region of interest" description="Disordered" evidence="1">
    <location>
        <begin position="1"/>
        <end position="36"/>
    </location>
</feature>
<sequence>METLDADSRESIDLPSINHMDAGRVKRKEVEYQRKHSAAMPNPLHLYASPPHLHSNRQFSVASAVPGSLGGLLSPPESRRTSSDEKKSQRPTARHYGASALIYMVSSSALSLFIRCYFTDRTTGTVLSIRSSTYQSRIFQSFITPTKFNPQRASIESKPTVTTSSDPSGFFASSTLLGTTAAVFDPSTQPEATSPSSTQDYAIPVNERRSH</sequence>
<evidence type="ECO:0000256" key="1">
    <source>
        <dbReference type="SAM" id="MobiDB-lite"/>
    </source>
</evidence>
<feature type="region of interest" description="Disordered" evidence="1">
    <location>
        <begin position="185"/>
        <end position="211"/>
    </location>
</feature>
<reference evidence="2" key="1">
    <citation type="submission" date="2021-05" db="EMBL/GenBank/DDBJ databases">
        <authorList>
            <person name="Stam R."/>
        </authorList>
    </citation>
    <scope>NUCLEOTIDE SEQUENCE</scope>
    <source>
        <strain evidence="2">CS162</strain>
    </source>
</reference>
<feature type="compositionally biased region" description="Polar residues" evidence="1">
    <location>
        <begin position="186"/>
        <end position="200"/>
    </location>
</feature>
<dbReference type="OrthoDB" id="8057979at2759"/>
<feature type="region of interest" description="Disordered" evidence="1">
    <location>
        <begin position="70"/>
        <end position="93"/>
    </location>
</feature>